<feature type="compositionally biased region" description="Basic residues" evidence="4">
    <location>
        <begin position="69"/>
        <end position="93"/>
    </location>
</feature>
<dbReference type="PANTHER" id="PTHR23259:SF81">
    <property type="entry name" value="TIL DOMAIN-CONTAINING PROTEIN"/>
    <property type="match status" value="1"/>
</dbReference>
<keyword evidence="5" id="KW-0472">Membrane</keyword>
<dbReference type="Gene3D" id="2.10.25.10">
    <property type="entry name" value="Laminin"/>
    <property type="match status" value="1"/>
</dbReference>
<dbReference type="OrthoDB" id="671595at2759"/>
<keyword evidence="3" id="KW-1015">Disulfide bond</keyword>
<gene>
    <name evidence="7" type="primary">Cni-K05F1.10</name>
    <name evidence="7" type="synonym">Cnig_chr_II.g6275</name>
    <name evidence="7" type="ORF">B9Z55_006275</name>
</gene>
<proteinExistence type="predicted"/>
<feature type="transmembrane region" description="Helical" evidence="5">
    <location>
        <begin position="51"/>
        <end position="68"/>
    </location>
</feature>
<dbReference type="InterPro" id="IPR036084">
    <property type="entry name" value="Ser_inhib-like_sf"/>
</dbReference>
<feature type="transmembrane region" description="Helical" evidence="5">
    <location>
        <begin position="12"/>
        <end position="31"/>
    </location>
</feature>
<reference evidence="8" key="1">
    <citation type="submission" date="2017-10" db="EMBL/GenBank/DDBJ databases">
        <title>Rapid genome shrinkage in a self-fertile nematode reveals novel sperm competition proteins.</title>
        <authorList>
            <person name="Yin D."/>
            <person name="Schwarz E.M."/>
            <person name="Thomas C.G."/>
            <person name="Felde R.L."/>
            <person name="Korf I.F."/>
            <person name="Cutter A.D."/>
            <person name="Schartner C.M."/>
            <person name="Ralston E.J."/>
            <person name="Meyer B.J."/>
            <person name="Haag E.S."/>
        </authorList>
    </citation>
    <scope>NUCLEOTIDE SEQUENCE [LARGE SCALE GENOMIC DNA]</scope>
    <source>
        <strain evidence="8">JU1422</strain>
    </source>
</reference>
<feature type="region of interest" description="Disordered" evidence="4">
    <location>
        <begin position="69"/>
        <end position="95"/>
    </location>
</feature>
<dbReference type="PANTHER" id="PTHR23259">
    <property type="entry name" value="RIDDLE"/>
    <property type="match status" value="1"/>
</dbReference>
<sequence length="216" mass="25493">MSNFGTHKLSTCVTFLLIGLSLLFFLVSSILRLVSHTDYFSHCRRHQTMRILLLFLLFTVVSSTLFHHHHNKRRTPPRHKVRGPSRMKHHVRSERKAEECQKHEHHLICGPERHCDRTCENLFSPPNCENHLHHAKCYFPRCVCNHGYVRDDNGICIRPSHCPNTYYEPASMIMEDDNDMMIQFKPVKFSRIGNHRVYRVSKNHRPHVPSELAIRI</sequence>
<evidence type="ECO:0000259" key="6">
    <source>
        <dbReference type="Pfam" id="PF01826"/>
    </source>
</evidence>
<dbReference type="CDD" id="cd19941">
    <property type="entry name" value="TIL"/>
    <property type="match status" value="1"/>
</dbReference>
<dbReference type="Proteomes" id="UP000230233">
    <property type="component" value="Chromosome II"/>
</dbReference>
<dbReference type="InterPro" id="IPR002919">
    <property type="entry name" value="TIL_dom"/>
</dbReference>
<comment type="caution">
    <text evidence="7">The sequence shown here is derived from an EMBL/GenBank/DDBJ whole genome shotgun (WGS) entry which is preliminary data.</text>
</comment>
<keyword evidence="5" id="KW-0812">Transmembrane</keyword>
<dbReference type="AlphaFoldDB" id="A0A2G5V542"/>
<dbReference type="GO" id="GO:0004867">
    <property type="term" value="F:serine-type endopeptidase inhibitor activity"/>
    <property type="evidence" value="ECO:0007669"/>
    <property type="project" value="UniProtKB-KW"/>
</dbReference>
<protein>
    <recommendedName>
        <fullName evidence="6">TIL domain-containing protein</fullName>
    </recommendedName>
</protein>
<name>A0A2G5V542_9PELO</name>
<evidence type="ECO:0000256" key="5">
    <source>
        <dbReference type="SAM" id="Phobius"/>
    </source>
</evidence>
<evidence type="ECO:0000256" key="1">
    <source>
        <dbReference type="ARBA" id="ARBA00022690"/>
    </source>
</evidence>
<accession>A0A2G5V542</accession>
<keyword evidence="8" id="KW-1185">Reference proteome</keyword>
<dbReference type="Pfam" id="PF01826">
    <property type="entry name" value="TIL"/>
    <property type="match status" value="1"/>
</dbReference>
<dbReference type="SUPFAM" id="SSF57567">
    <property type="entry name" value="Serine protease inhibitors"/>
    <property type="match status" value="1"/>
</dbReference>
<keyword evidence="2" id="KW-0722">Serine protease inhibitor</keyword>
<evidence type="ECO:0000313" key="8">
    <source>
        <dbReference type="Proteomes" id="UP000230233"/>
    </source>
</evidence>
<evidence type="ECO:0000313" key="7">
    <source>
        <dbReference type="EMBL" id="PIC46656.1"/>
    </source>
</evidence>
<dbReference type="InterPro" id="IPR051368">
    <property type="entry name" value="SerProtInhib-TIL_Domain"/>
</dbReference>
<keyword evidence="1" id="KW-0646">Protease inhibitor</keyword>
<evidence type="ECO:0000256" key="4">
    <source>
        <dbReference type="SAM" id="MobiDB-lite"/>
    </source>
</evidence>
<organism evidence="7 8">
    <name type="scientific">Caenorhabditis nigoni</name>
    <dbReference type="NCBI Taxonomy" id="1611254"/>
    <lineage>
        <taxon>Eukaryota</taxon>
        <taxon>Metazoa</taxon>
        <taxon>Ecdysozoa</taxon>
        <taxon>Nematoda</taxon>
        <taxon>Chromadorea</taxon>
        <taxon>Rhabditida</taxon>
        <taxon>Rhabditina</taxon>
        <taxon>Rhabditomorpha</taxon>
        <taxon>Rhabditoidea</taxon>
        <taxon>Rhabditidae</taxon>
        <taxon>Peloderinae</taxon>
        <taxon>Caenorhabditis</taxon>
    </lineage>
</organism>
<feature type="domain" description="TIL" evidence="6">
    <location>
        <begin position="100"/>
        <end position="162"/>
    </location>
</feature>
<keyword evidence="5" id="KW-1133">Transmembrane helix</keyword>
<dbReference type="EMBL" id="PDUG01000002">
    <property type="protein sequence ID" value="PIC46656.1"/>
    <property type="molecule type" value="Genomic_DNA"/>
</dbReference>
<evidence type="ECO:0000256" key="3">
    <source>
        <dbReference type="ARBA" id="ARBA00023157"/>
    </source>
</evidence>
<evidence type="ECO:0000256" key="2">
    <source>
        <dbReference type="ARBA" id="ARBA00022900"/>
    </source>
</evidence>